<name>A0A3D8SCC9_9EURO</name>
<dbReference type="EMBL" id="PVWQ01000004">
    <property type="protein sequence ID" value="RDW84007.1"/>
    <property type="molecule type" value="Genomic_DNA"/>
</dbReference>
<gene>
    <name evidence="1" type="ORF">DSM5745_04333</name>
</gene>
<accession>A0A3D8SCC9</accession>
<reference evidence="1 2" key="1">
    <citation type="journal article" date="2018" name="IMA Fungus">
        <title>IMA Genome-F 9: Draft genome sequence of Annulohypoxylon stygium, Aspergillus mulundensis, Berkeleyomyces basicola (syn. Thielaviopsis basicola), Ceratocystis smalleyi, two Cercospora beticola strains, Coleophoma cylindrospora, Fusarium fracticaudum, Phialophora cf. hyalina, and Morchella septimelata.</title>
        <authorList>
            <person name="Wingfield B.D."/>
            <person name="Bills G.F."/>
            <person name="Dong Y."/>
            <person name="Huang W."/>
            <person name="Nel W.J."/>
            <person name="Swalarsk-Parry B.S."/>
            <person name="Vaghefi N."/>
            <person name="Wilken P.M."/>
            <person name="An Z."/>
            <person name="de Beer Z.W."/>
            <person name="De Vos L."/>
            <person name="Chen L."/>
            <person name="Duong T.A."/>
            <person name="Gao Y."/>
            <person name="Hammerbacher A."/>
            <person name="Kikkert J.R."/>
            <person name="Li Y."/>
            <person name="Li H."/>
            <person name="Li K."/>
            <person name="Li Q."/>
            <person name="Liu X."/>
            <person name="Ma X."/>
            <person name="Naidoo K."/>
            <person name="Pethybridge S.J."/>
            <person name="Sun J."/>
            <person name="Steenkamp E.T."/>
            <person name="van der Nest M.A."/>
            <person name="van Wyk S."/>
            <person name="Wingfield M.J."/>
            <person name="Xiong C."/>
            <person name="Yue Q."/>
            <person name="Zhang X."/>
        </authorList>
    </citation>
    <scope>NUCLEOTIDE SEQUENCE [LARGE SCALE GENOMIC DNA]</scope>
    <source>
        <strain evidence="1 2">DSM 5745</strain>
    </source>
</reference>
<sequence>MDQSSTANVQTTASKLSSRSLAEYQAELIWMHNRTIRQLKEAKEKEKCEAELRSQQSSQKPQN</sequence>
<evidence type="ECO:0000313" key="1">
    <source>
        <dbReference type="EMBL" id="RDW84007.1"/>
    </source>
</evidence>
<organism evidence="1 2">
    <name type="scientific">Aspergillus mulundensis</name>
    <dbReference type="NCBI Taxonomy" id="1810919"/>
    <lineage>
        <taxon>Eukaryota</taxon>
        <taxon>Fungi</taxon>
        <taxon>Dikarya</taxon>
        <taxon>Ascomycota</taxon>
        <taxon>Pezizomycotina</taxon>
        <taxon>Eurotiomycetes</taxon>
        <taxon>Eurotiomycetidae</taxon>
        <taxon>Eurotiales</taxon>
        <taxon>Aspergillaceae</taxon>
        <taxon>Aspergillus</taxon>
        <taxon>Aspergillus subgen. Nidulantes</taxon>
    </lineage>
</organism>
<dbReference type="GeneID" id="38114703"/>
<dbReference type="RefSeq" id="XP_026605345.1">
    <property type="nucleotide sequence ID" value="XM_026746349.1"/>
</dbReference>
<dbReference type="Proteomes" id="UP000256690">
    <property type="component" value="Unassembled WGS sequence"/>
</dbReference>
<dbReference type="AlphaFoldDB" id="A0A3D8SCC9"/>
<dbReference type="OrthoDB" id="10527198at2759"/>
<comment type="caution">
    <text evidence="1">The sequence shown here is derived from an EMBL/GenBank/DDBJ whole genome shotgun (WGS) entry which is preliminary data.</text>
</comment>
<evidence type="ECO:0000313" key="2">
    <source>
        <dbReference type="Proteomes" id="UP000256690"/>
    </source>
</evidence>
<proteinExistence type="predicted"/>
<keyword evidence="2" id="KW-1185">Reference proteome</keyword>
<protein>
    <submittedName>
        <fullName evidence="1">Uncharacterized protein</fullName>
    </submittedName>
</protein>